<evidence type="ECO:0000256" key="4">
    <source>
        <dbReference type="ARBA" id="ARBA00022989"/>
    </source>
</evidence>
<dbReference type="WBParaSite" id="PSAMB.scaffold3249size19094.g20834.t1">
    <property type="protein sequence ID" value="PSAMB.scaffold3249size19094.g20834.t1"/>
    <property type="gene ID" value="PSAMB.scaffold3249size19094.g20834"/>
</dbReference>
<name>A0A914W7Q1_9BILA</name>
<comment type="subcellular location">
    <subcellularLocation>
        <location evidence="1">Membrane</location>
        <topology evidence="1">Single-pass membrane protein</topology>
    </subcellularLocation>
</comment>
<dbReference type="Pfam" id="PF20520">
    <property type="entry name" value="Ac45-VOA1_TM"/>
    <property type="match status" value="1"/>
</dbReference>
<keyword evidence="5 7" id="KW-0472">Membrane</keyword>
<evidence type="ECO:0000256" key="5">
    <source>
        <dbReference type="ARBA" id="ARBA00023136"/>
    </source>
</evidence>
<evidence type="ECO:0000256" key="8">
    <source>
        <dbReference type="SAM" id="SignalP"/>
    </source>
</evidence>
<evidence type="ECO:0000259" key="9">
    <source>
        <dbReference type="Pfam" id="PF20520"/>
    </source>
</evidence>
<keyword evidence="10" id="KW-1185">Reference proteome</keyword>
<evidence type="ECO:0000256" key="6">
    <source>
        <dbReference type="SAM" id="MobiDB-lite"/>
    </source>
</evidence>
<dbReference type="InterPro" id="IPR046756">
    <property type="entry name" value="VAS1/VOA1_TM"/>
</dbReference>
<organism evidence="10 11">
    <name type="scientific">Plectus sambesii</name>
    <dbReference type="NCBI Taxonomy" id="2011161"/>
    <lineage>
        <taxon>Eukaryota</taxon>
        <taxon>Metazoa</taxon>
        <taxon>Ecdysozoa</taxon>
        <taxon>Nematoda</taxon>
        <taxon>Chromadorea</taxon>
        <taxon>Plectida</taxon>
        <taxon>Plectina</taxon>
        <taxon>Plectoidea</taxon>
        <taxon>Plectidae</taxon>
        <taxon>Plectus</taxon>
    </lineage>
</organism>
<reference evidence="11" key="1">
    <citation type="submission" date="2022-11" db="UniProtKB">
        <authorList>
            <consortium name="WormBaseParasite"/>
        </authorList>
    </citation>
    <scope>IDENTIFICATION</scope>
</reference>
<proteinExistence type="inferred from homology"/>
<dbReference type="GO" id="GO:0030641">
    <property type="term" value="P:regulation of cellular pH"/>
    <property type="evidence" value="ECO:0007669"/>
    <property type="project" value="TreeGrafter"/>
</dbReference>
<feature type="compositionally biased region" description="Polar residues" evidence="6">
    <location>
        <begin position="167"/>
        <end position="182"/>
    </location>
</feature>
<sequence>MFSRVLLLLLPSIAFCFDAVVWSSGDAIDRKSPPALSKLIESATLEKPLVLFVLKNFQLADFSKHANVYGEPDKATKGLKKWIVSSKGYAAEWLDEPAQLPAGKYVEYKGELAALTEQPVVLVNVDSFAVIDDLADNVLQSLDRPYTAVLTGEDALTTHAIKKRVSTSDMGDNPRASTQNDATPGGNFPLIYPRDNSTCLLYLGQIAVMVYVPNGKGERKLSTAVITNGSSTFDGAACKNGSLTNGTAADVMSYQITITNPSTTNSDFTVNQLTFRLSVRKTLMGYWMLNDIDTITIELTPNKTSIFLNGVKPAGITIETLTGSGVAPTKSWGVVSVPTYSYACTATPTAWTSQLTANGNVNISGVLNKDPNKVQMGIALGQLQIQPFGVKNIKFGRNVDDCVPTFSVGSWMGIVVGLIFLGAFLFAMTMLNSVQTMDRFDDPKQKQIIINFKE</sequence>
<evidence type="ECO:0000256" key="1">
    <source>
        <dbReference type="ARBA" id="ARBA00004167"/>
    </source>
</evidence>
<keyword evidence="3 7" id="KW-0812">Transmembrane</keyword>
<dbReference type="GO" id="GO:0001671">
    <property type="term" value="F:ATPase activator activity"/>
    <property type="evidence" value="ECO:0007669"/>
    <property type="project" value="TreeGrafter"/>
</dbReference>
<feature type="domain" description="V-type proton ATPase subunit S1/VOA1 transmembrane" evidence="9">
    <location>
        <begin position="405"/>
        <end position="442"/>
    </location>
</feature>
<protein>
    <submittedName>
        <fullName evidence="11">V-type proton ATPase subunit S1/VOA1 transmembrane domain-containing protein</fullName>
    </submittedName>
</protein>
<keyword evidence="8" id="KW-0732">Signal</keyword>
<feature type="signal peptide" evidence="8">
    <location>
        <begin position="1"/>
        <end position="16"/>
    </location>
</feature>
<dbReference type="PANTHER" id="PTHR12471">
    <property type="entry name" value="VACUOLAR ATP SYNTHASE SUBUNIT S1"/>
    <property type="match status" value="1"/>
</dbReference>
<dbReference type="Proteomes" id="UP000887566">
    <property type="component" value="Unplaced"/>
</dbReference>
<keyword evidence="4 7" id="KW-1133">Transmembrane helix</keyword>
<evidence type="ECO:0000256" key="2">
    <source>
        <dbReference type="ARBA" id="ARBA00009037"/>
    </source>
</evidence>
<dbReference type="AlphaFoldDB" id="A0A914W7Q1"/>
<comment type="similarity">
    <text evidence="2">Belongs to the vacuolar ATPase subunit S1 family.</text>
</comment>
<feature type="transmembrane region" description="Helical" evidence="7">
    <location>
        <begin position="411"/>
        <end position="431"/>
    </location>
</feature>
<dbReference type="GO" id="GO:0033176">
    <property type="term" value="C:proton-transporting V-type ATPase complex"/>
    <property type="evidence" value="ECO:0007669"/>
    <property type="project" value="TreeGrafter"/>
</dbReference>
<feature type="chain" id="PRO_5037549742" evidence="8">
    <location>
        <begin position="17"/>
        <end position="454"/>
    </location>
</feature>
<accession>A0A914W7Q1</accession>
<evidence type="ECO:0000313" key="10">
    <source>
        <dbReference type="Proteomes" id="UP000887566"/>
    </source>
</evidence>
<dbReference type="InterPro" id="IPR008388">
    <property type="entry name" value="Ac45_acc_su"/>
</dbReference>
<evidence type="ECO:0000313" key="11">
    <source>
        <dbReference type="WBParaSite" id="PSAMB.scaffold3249size19094.g20834.t1"/>
    </source>
</evidence>
<dbReference type="PANTHER" id="PTHR12471:SF7">
    <property type="entry name" value="V-TYPE PROTON ATPASE SUBUNIT S1"/>
    <property type="match status" value="1"/>
</dbReference>
<feature type="region of interest" description="Disordered" evidence="6">
    <location>
        <begin position="165"/>
        <end position="187"/>
    </location>
</feature>
<evidence type="ECO:0000256" key="3">
    <source>
        <dbReference type="ARBA" id="ARBA00022692"/>
    </source>
</evidence>
<evidence type="ECO:0000256" key="7">
    <source>
        <dbReference type="SAM" id="Phobius"/>
    </source>
</evidence>